<dbReference type="Gene3D" id="1.10.150.20">
    <property type="entry name" value="5' to 3' exonuclease, C-terminal subdomain"/>
    <property type="match status" value="1"/>
</dbReference>
<dbReference type="CDD" id="cd09904">
    <property type="entry name" value="H3TH_XPG"/>
    <property type="match status" value="1"/>
</dbReference>
<dbReference type="CDD" id="cd09868">
    <property type="entry name" value="PIN_XPG_RAD2"/>
    <property type="match status" value="1"/>
</dbReference>
<feature type="compositionally biased region" description="Acidic residues" evidence="3">
    <location>
        <begin position="55"/>
        <end position="66"/>
    </location>
</feature>
<dbReference type="GO" id="GO:0003697">
    <property type="term" value="F:single-stranded DNA binding"/>
    <property type="evidence" value="ECO:0007669"/>
    <property type="project" value="TreeGrafter"/>
</dbReference>
<feature type="region of interest" description="Disordered" evidence="3">
    <location>
        <begin position="1151"/>
        <end position="1227"/>
    </location>
</feature>
<comment type="subcellular location">
    <subcellularLocation>
        <location evidence="1">Nucleus</location>
    </subcellularLocation>
</comment>
<keyword evidence="2" id="KW-0539">Nucleus</keyword>
<feature type="region of interest" description="Disordered" evidence="3">
    <location>
        <begin position="47"/>
        <end position="66"/>
    </location>
</feature>
<dbReference type="InterPro" id="IPR029060">
    <property type="entry name" value="PIN-like_dom_sf"/>
</dbReference>
<dbReference type="Gene3D" id="3.40.50.1010">
    <property type="entry name" value="5'-nuclease"/>
    <property type="match status" value="1"/>
</dbReference>
<dbReference type="InterPro" id="IPR008918">
    <property type="entry name" value="HhH2"/>
</dbReference>
<feature type="domain" description="XPG-I" evidence="5">
    <location>
        <begin position="851"/>
        <end position="920"/>
    </location>
</feature>
<feature type="region of interest" description="Disordered" evidence="3">
    <location>
        <begin position="987"/>
        <end position="1032"/>
    </location>
</feature>
<evidence type="ECO:0000313" key="7">
    <source>
        <dbReference type="Proteomes" id="UP001190700"/>
    </source>
</evidence>
<keyword evidence="7" id="KW-1185">Reference proteome</keyword>
<protein>
    <recommendedName>
        <fullName evidence="5">XPG-I domain-containing protein</fullName>
    </recommendedName>
</protein>
<dbReference type="InterPro" id="IPR019974">
    <property type="entry name" value="XPG_CS"/>
</dbReference>
<evidence type="ECO:0000256" key="4">
    <source>
        <dbReference type="SAM" id="SignalP"/>
    </source>
</evidence>
<dbReference type="FunFam" id="1.10.150.20:FF:000050">
    <property type="entry name" value="DNA repair protein UVH3"/>
    <property type="match status" value="1"/>
</dbReference>
<feature type="compositionally biased region" description="Gly residues" evidence="3">
    <location>
        <begin position="1004"/>
        <end position="1013"/>
    </location>
</feature>
<dbReference type="Proteomes" id="UP001190700">
    <property type="component" value="Unassembled WGS sequence"/>
</dbReference>
<dbReference type="EMBL" id="LGRX02030630">
    <property type="protein sequence ID" value="KAK3245449.1"/>
    <property type="molecule type" value="Genomic_DNA"/>
</dbReference>
<dbReference type="InterPro" id="IPR036279">
    <property type="entry name" value="5-3_exonuclease_C_sf"/>
</dbReference>
<dbReference type="SMART" id="SM00484">
    <property type="entry name" value="XPGI"/>
    <property type="match status" value="1"/>
</dbReference>
<reference evidence="6 7" key="1">
    <citation type="journal article" date="2015" name="Genome Biol. Evol.">
        <title>Comparative Genomics of a Bacterivorous Green Alga Reveals Evolutionary Causalities and Consequences of Phago-Mixotrophic Mode of Nutrition.</title>
        <authorList>
            <person name="Burns J.A."/>
            <person name="Paasch A."/>
            <person name="Narechania A."/>
            <person name="Kim E."/>
        </authorList>
    </citation>
    <scope>NUCLEOTIDE SEQUENCE [LARGE SCALE GENOMIC DNA]</scope>
    <source>
        <strain evidence="6 7">PLY_AMNH</strain>
    </source>
</reference>
<comment type="caution">
    <text evidence="6">The sequence shown here is derived from an EMBL/GenBank/DDBJ whole genome shotgun (WGS) entry which is preliminary data.</text>
</comment>
<dbReference type="PRINTS" id="PR00853">
    <property type="entry name" value="XPGRADSUPER"/>
</dbReference>
<dbReference type="PROSITE" id="PS00842">
    <property type="entry name" value="XPG_2"/>
    <property type="match status" value="1"/>
</dbReference>
<evidence type="ECO:0000313" key="6">
    <source>
        <dbReference type="EMBL" id="KAK3245449.1"/>
    </source>
</evidence>
<dbReference type="InterPro" id="IPR006086">
    <property type="entry name" value="XPG-I_dom"/>
</dbReference>
<proteinExistence type="predicted"/>
<dbReference type="Pfam" id="PF00867">
    <property type="entry name" value="XPG_I"/>
    <property type="match status" value="1"/>
</dbReference>
<keyword evidence="4" id="KW-0732">Signal</keyword>
<feature type="region of interest" description="Disordered" evidence="3">
    <location>
        <begin position="230"/>
        <end position="264"/>
    </location>
</feature>
<organism evidence="6 7">
    <name type="scientific">Cymbomonas tetramitiformis</name>
    <dbReference type="NCBI Taxonomy" id="36881"/>
    <lineage>
        <taxon>Eukaryota</taxon>
        <taxon>Viridiplantae</taxon>
        <taxon>Chlorophyta</taxon>
        <taxon>Pyramimonadophyceae</taxon>
        <taxon>Pyramimonadales</taxon>
        <taxon>Pyramimonadaceae</taxon>
        <taxon>Cymbomonas</taxon>
    </lineage>
</organism>
<accession>A0AAE0C0C9</accession>
<dbReference type="GO" id="GO:0005634">
    <property type="term" value="C:nucleus"/>
    <property type="evidence" value="ECO:0007669"/>
    <property type="project" value="UniProtKB-SubCell"/>
</dbReference>
<evidence type="ECO:0000259" key="5">
    <source>
        <dbReference type="SMART" id="SM00484"/>
    </source>
</evidence>
<feature type="compositionally biased region" description="Low complexity" evidence="3">
    <location>
        <begin position="667"/>
        <end position="680"/>
    </location>
</feature>
<feature type="compositionally biased region" description="Low complexity" evidence="3">
    <location>
        <begin position="580"/>
        <end position="594"/>
    </location>
</feature>
<feature type="compositionally biased region" description="Basic and acidic residues" evidence="3">
    <location>
        <begin position="245"/>
        <end position="258"/>
    </location>
</feature>
<dbReference type="SUPFAM" id="SSF47807">
    <property type="entry name" value="5' to 3' exonuclease, C-terminal subdomain"/>
    <property type="match status" value="1"/>
</dbReference>
<dbReference type="SUPFAM" id="SSF88723">
    <property type="entry name" value="PIN domain-like"/>
    <property type="match status" value="1"/>
</dbReference>
<dbReference type="PANTHER" id="PTHR16171">
    <property type="entry name" value="DNA REPAIR PROTEIN COMPLEMENTING XP-G CELLS-RELATED"/>
    <property type="match status" value="1"/>
</dbReference>
<evidence type="ECO:0000256" key="3">
    <source>
        <dbReference type="SAM" id="MobiDB-lite"/>
    </source>
</evidence>
<gene>
    <name evidence="6" type="ORF">CYMTET_44982</name>
</gene>
<name>A0AAE0C0C9_9CHLO</name>
<dbReference type="PANTHER" id="PTHR16171:SF7">
    <property type="entry name" value="DNA REPAIR PROTEIN RAD2"/>
    <property type="match status" value="1"/>
</dbReference>
<feature type="region of interest" description="Disordered" evidence="3">
    <location>
        <begin position="580"/>
        <end position="599"/>
    </location>
</feature>
<dbReference type="InterPro" id="IPR006084">
    <property type="entry name" value="XPG/Rad2"/>
</dbReference>
<feature type="region of interest" description="Disordered" evidence="3">
    <location>
        <begin position="641"/>
        <end position="686"/>
    </location>
</feature>
<sequence>MLSLLAVIMVCLRISATETKCAACDMRRAELLSGVRVVGASLVVSNAGDGRRDEGEDEDEDEDEDEELALDFLPENLSELDPEMLAQLPKSMQLEVMGRMRDQRNAENREYFQAAATAPESFSQLQMTTYLKSCDFRKRMDGVIRDSGEGPGTDGLRPHRIAAEADREYVFSKNLPEGNRQELEGADATADGPSIAPLPTGFGLAAGQPAAKAGAQPFFLTAPTHIPSAAGKPAMPALPPASSDRLPESIDLREDRSPTESAPAAAGTIVALPKEGKSADPQFPGTDADIPKRRHWEQRMKKWSRSHGFKLGRKLDDWEDDAGGGGGPLSVDAPVAVGDELDPYNEDLQAALRLSLMPATHVPGAGPQEQVQELPPGVAAHLLTEEPPDVVTLTEETADVVTLTEEAADVVTLTEEAAEHAWNNTPVIVSTTLAEVTMPVHEFLEMVENIAEIWPEYMPDPLDLADDPAIIRCCGVSWELEPPVGKNLEAIAFKVIGKAQQQVAARMAQGVVTASAPAVEDYFLPAPAPTAGAAAEDALVIELDLDQENGSEEESMWEEVGAVEDAPEEMGAVEGVAGAATSKAPGQGAPGCAAGKDEDGTAEDVEWEDVEGEDVEWADVEGEVVEWADVDGEDVERADVERAEAPGKDCQEMEQDAPRGHASVPCAAARDSAAGSSGAATEPSGTKRRLCLSGARRFAVESAPASCLPGASGASTDPDTMVLDALEATLSSAAVRANHHGEQPGAELADRLGERLEGELREEAASLENRPLRADKRLATAEEELWLQQTEQWEHDIAAAAQHADREAVMEASRTELLSEHASLQTERRAAMRNADAPSSEMYGECQELLQMFGLPYIIAPQEAEAQCAFLNETNLVDGVITDDSDVFLFGGDKVYKNIFEGNKYVEAYQMSDIASDLGLSRKKLVYMALLLGSDYTEGISGVGIVNAVEIVKAFESLEGLKEFKEWVQSADSALVEKLERAKSKKRASRARVRLQESPDASGDSGGEEGAGKGSARRKEGEPETGDEELDRAAAYREEFKRKHRGAKTSWDLPDTFPSESVVRAYIEPQVDRSKDKFEWARPDLALLRHFCSDKFGWSQEKVDELLLPVLEEYDKRQTQMRMDQFYLAQRFAKIKSSRLQRAVAGITGKHDTELTLPGTGSKGGPSKAKGGKAAGPRRRKRARSEQGAGCGSPGEAPEVGEEQSAHDSAAPSVSRKSDARRTRKKK</sequence>
<dbReference type="GO" id="GO:0016788">
    <property type="term" value="F:hydrolase activity, acting on ester bonds"/>
    <property type="evidence" value="ECO:0007669"/>
    <property type="project" value="InterPro"/>
</dbReference>
<feature type="chain" id="PRO_5041959589" description="XPG-I domain-containing protein" evidence="4">
    <location>
        <begin position="17"/>
        <end position="1227"/>
    </location>
</feature>
<feature type="signal peptide" evidence="4">
    <location>
        <begin position="1"/>
        <end position="16"/>
    </location>
</feature>
<dbReference type="AlphaFoldDB" id="A0AAE0C0C9"/>
<dbReference type="GO" id="GO:0004520">
    <property type="term" value="F:DNA endonuclease activity"/>
    <property type="evidence" value="ECO:0007669"/>
    <property type="project" value="TreeGrafter"/>
</dbReference>
<feature type="compositionally biased region" description="Basic and acidic residues" evidence="3">
    <location>
        <begin position="641"/>
        <end position="659"/>
    </location>
</feature>
<dbReference type="SMART" id="SM00279">
    <property type="entry name" value="HhH2"/>
    <property type="match status" value="1"/>
</dbReference>
<evidence type="ECO:0000256" key="1">
    <source>
        <dbReference type="ARBA" id="ARBA00004123"/>
    </source>
</evidence>
<evidence type="ECO:0000256" key="2">
    <source>
        <dbReference type="ARBA" id="ARBA00023242"/>
    </source>
</evidence>